<gene>
    <name evidence="1" type="ORF">METZ01_LOCUS352739</name>
</gene>
<evidence type="ECO:0008006" key="2">
    <source>
        <dbReference type="Google" id="ProtNLM"/>
    </source>
</evidence>
<feature type="non-terminal residue" evidence="1">
    <location>
        <position position="1"/>
    </location>
</feature>
<accession>A0A382RRU3</accession>
<dbReference type="AlphaFoldDB" id="A0A382RRU3"/>
<protein>
    <recommendedName>
        <fullName evidence="2">TonB-dependent receptor-like beta-barrel domain-containing protein</fullName>
    </recommendedName>
</protein>
<evidence type="ECO:0000313" key="1">
    <source>
        <dbReference type="EMBL" id="SVC99885.1"/>
    </source>
</evidence>
<reference evidence="1" key="1">
    <citation type="submission" date="2018-05" db="EMBL/GenBank/DDBJ databases">
        <authorList>
            <person name="Lanie J.A."/>
            <person name="Ng W.-L."/>
            <person name="Kazmierczak K.M."/>
            <person name="Andrzejewski T.M."/>
            <person name="Davidsen T.M."/>
            <person name="Wayne K.J."/>
            <person name="Tettelin H."/>
            <person name="Glass J.I."/>
            <person name="Rusch D."/>
            <person name="Podicherti R."/>
            <person name="Tsui H.-C.T."/>
            <person name="Winkler M.E."/>
        </authorList>
    </citation>
    <scope>NUCLEOTIDE SEQUENCE</scope>
</reference>
<organism evidence="1">
    <name type="scientific">marine metagenome</name>
    <dbReference type="NCBI Taxonomy" id="408172"/>
    <lineage>
        <taxon>unclassified sequences</taxon>
        <taxon>metagenomes</taxon>
        <taxon>ecological metagenomes</taxon>
    </lineage>
</organism>
<name>A0A382RRU3_9ZZZZ</name>
<sequence>DQSALGIPFRNDFKLFGAYPLPGDFEFSGSIQMYSGAERELRWSVPSSYYPGGQRTGGSSIQLFAPGTNFFEYWTQVDLAIRRIFRFGGYEASAQLDVYNALNAATVVDEIDSYGSSFGRPTRLLQGRILRTAFQIKW</sequence>
<proteinExistence type="predicted"/>
<dbReference type="EMBL" id="UINC01123420">
    <property type="protein sequence ID" value="SVC99885.1"/>
    <property type="molecule type" value="Genomic_DNA"/>
</dbReference>